<dbReference type="PROSITE" id="PS50293">
    <property type="entry name" value="TPR_REGION"/>
    <property type="match status" value="1"/>
</dbReference>
<dbReference type="EMBL" id="LNQE01001389">
    <property type="protein sequence ID" value="KUG18304.1"/>
    <property type="molecule type" value="Genomic_DNA"/>
</dbReference>
<dbReference type="AlphaFoldDB" id="A0A0W8FBP3"/>
<dbReference type="Pfam" id="PF07719">
    <property type="entry name" value="TPR_2"/>
    <property type="match status" value="1"/>
</dbReference>
<dbReference type="SMART" id="SM00028">
    <property type="entry name" value="TPR"/>
    <property type="match status" value="10"/>
</dbReference>
<sequence>MHEKRVNDLRANAKKMRAWMRIPLILAVLFVLCLAAVAQENTADSWYQEGLKLMGNDNYRDALIAFDKAIEIDPENASIWMGKGDVLVRMGDYNESLKIYENALEMAEKTTKDNPHDARGWLVKGELFIRIFKNDEAINAYSRATELNPKYAEAWYLKGAALNLKAGELPEQESVKTYEEAFTALNKAIELDPGYGKAWNDKGYTLLSLARFNGKNFNRYNESLEAFDRAIELISAEDSRQFSALAWEGKALAFVGMSNMLNDMDRKDEARERYEAAIKACDRVIELDPDFTGQEARLLKAGILSELGRHNESLVAYDEAISSVPADLVLLTATFMADKSSVLIKMGEYEEALTTINAALKIDPTNPIAWKNKGEALNYTGRYEEAVSAYDKAVELSPELGLLKASSWQGKGDALKASGRQVEAAAAFARAKELGYKA</sequence>
<evidence type="ECO:0000256" key="1">
    <source>
        <dbReference type="ARBA" id="ARBA00022737"/>
    </source>
</evidence>
<keyword evidence="1" id="KW-0677">Repeat</keyword>
<evidence type="ECO:0000256" key="2">
    <source>
        <dbReference type="ARBA" id="ARBA00022803"/>
    </source>
</evidence>
<dbReference type="InterPro" id="IPR019734">
    <property type="entry name" value="TPR_rpt"/>
</dbReference>
<dbReference type="PANTHER" id="PTHR44943">
    <property type="entry name" value="CELLULOSE SYNTHASE OPERON PROTEIN C"/>
    <property type="match status" value="1"/>
</dbReference>
<protein>
    <submittedName>
        <fullName evidence="3">Tpr domain protein, putative component of tonb system</fullName>
    </submittedName>
</protein>
<proteinExistence type="predicted"/>
<dbReference type="PANTHER" id="PTHR44943:SF4">
    <property type="entry name" value="TPR REPEAT-CONTAINING PROTEIN MJ0798"/>
    <property type="match status" value="1"/>
</dbReference>
<comment type="caution">
    <text evidence="3">The sequence shown here is derived from an EMBL/GenBank/DDBJ whole genome shotgun (WGS) entry which is preliminary data.</text>
</comment>
<reference evidence="3" key="1">
    <citation type="journal article" date="2015" name="Proc. Natl. Acad. Sci. U.S.A.">
        <title>Networks of energetic and metabolic interactions define dynamics in microbial communities.</title>
        <authorList>
            <person name="Embree M."/>
            <person name="Liu J.K."/>
            <person name="Al-Bassam M.M."/>
            <person name="Zengler K."/>
        </authorList>
    </citation>
    <scope>NUCLEOTIDE SEQUENCE</scope>
</reference>
<keyword evidence="2" id="KW-0802">TPR repeat</keyword>
<evidence type="ECO:0000313" key="3">
    <source>
        <dbReference type="EMBL" id="KUG18304.1"/>
    </source>
</evidence>
<organism evidence="3">
    <name type="scientific">hydrocarbon metagenome</name>
    <dbReference type="NCBI Taxonomy" id="938273"/>
    <lineage>
        <taxon>unclassified sequences</taxon>
        <taxon>metagenomes</taxon>
        <taxon>ecological metagenomes</taxon>
    </lineage>
</organism>
<dbReference type="Pfam" id="PF13432">
    <property type="entry name" value="TPR_16"/>
    <property type="match status" value="1"/>
</dbReference>
<dbReference type="InterPro" id="IPR011990">
    <property type="entry name" value="TPR-like_helical_dom_sf"/>
</dbReference>
<dbReference type="Pfam" id="PF13424">
    <property type="entry name" value="TPR_12"/>
    <property type="match status" value="1"/>
</dbReference>
<accession>A0A0W8FBP3</accession>
<dbReference type="PROSITE" id="PS50005">
    <property type="entry name" value="TPR"/>
    <property type="match status" value="5"/>
</dbReference>
<dbReference type="InterPro" id="IPR051685">
    <property type="entry name" value="Ycf3/AcsC/BcsC/TPR_MFPF"/>
</dbReference>
<name>A0A0W8FBP3_9ZZZZ</name>
<dbReference type="Gene3D" id="1.25.40.10">
    <property type="entry name" value="Tetratricopeptide repeat domain"/>
    <property type="match status" value="5"/>
</dbReference>
<gene>
    <name evidence="3" type="ORF">ASZ90_011989</name>
</gene>
<dbReference type="SUPFAM" id="SSF48452">
    <property type="entry name" value="TPR-like"/>
    <property type="match status" value="2"/>
</dbReference>
<dbReference type="InterPro" id="IPR013105">
    <property type="entry name" value="TPR_2"/>
</dbReference>